<sequence length="444" mass="48092">MTPPCHSFPASELPTKVQLDARGRRRKPPVVDAASSSSSSSRVDLAACELLQMLQYKCEVQRPHARDSPVQCFAVERLFRRCNDKKGPFTVETTAWEGKAPTTPPPPQQQQHQQQPGGRDDEPKPAAKPYQWSSNWHDADLRDNCATSPSFGSRVRPGDGITNGFILRPRWCGEPSAENGSLAMAPTPPASNSQAGSNQQELLGFGNNQFARSLRSWPGQSRRHTLPPRGCHYADVQRPMRNKTDTLLSHLSAAQSSTSRLHRTCQLHQAFSVQHHRPSSDHAAAVLRRIYIPPSSIRTFGALFPPPTVPYHTLCPGGGSFLLGLLAGALLLELVVEGVAEVGSGDVVAVPVFANSSAGRPQLHSPQAERIRRGRASFDLPEPVGHGEAGTCIQALVTGSPSSTNQSSQQLPSMPPPRPKSSRRANSRTQANGKVQDQASSQNL</sequence>
<feature type="region of interest" description="Disordered" evidence="1">
    <location>
        <begin position="215"/>
        <end position="234"/>
    </location>
</feature>
<feature type="region of interest" description="Disordered" evidence="1">
    <location>
        <begin position="1"/>
        <end position="39"/>
    </location>
</feature>
<evidence type="ECO:0000313" key="3">
    <source>
        <dbReference type="Proteomes" id="UP000245956"/>
    </source>
</evidence>
<organism evidence="2 3">
    <name type="scientific">Purpureocillium lilacinum</name>
    <name type="common">Paecilomyces lilacinus</name>
    <dbReference type="NCBI Taxonomy" id="33203"/>
    <lineage>
        <taxon>Eukaryota</taxon>
        <taxon>Fungi</taxon>
        <taxon>Dikarya</taxon>
        <taxon>Ascomycota</taxon>
        <taxon>Pezizomycotina</taxon>
        <taxon>Sordariomycetes</taxon>
        <taxon>Hypocreomycetidae</taxon>
        <taxon>Hypocreales</taxon>
        <taxon>Ophiocordycipitaceae</taxon>
        <taxon>Purpureocillium</taxon>
    </lineage>
</organism>
<dbReference type="InterPro" id="IPR024645">
    <property type="entry name" value="Mitochondr_Som1"/>
</dbReference>
<comment type="caution">
    <text evidence="2">The sequence shown here is derived from an EMBL/GenBank/DDBJ whole genome shotgun (WGS) entry which is preliminary data.</text>
</comment>
<feature type="region of interest" description="Disordered" evidence="1">
    <location>
        <begin position="398"/>
        <end position="444"/>
    </location>
</feature>
<feature type="compositionally biased region" description="Polar residues" evidence="1">
    <location>
        <begin position="190"/>
        <end position="200"/>
    </location>
</feature>
<dbReference type="Pfam" id="PF11093">
    <property type="entry name" value="Mitochondr_Som1"/>
    <property type="match status" value="1"/>
</dbReference>
<evidence type="ECO:0000313" key="2">
    <source>
        <dbReference type="EMBL" id="PWI75952.1"/>
    </source>
</evidence>
<proteinExistence type="predicted"/>
<reference evidence="2 3" key="1">
    <citation type="journal article" date="2016" name="Front. Microbiol.">
        <title>Genome and transcriptome sequences reveal the specific parasitism of the nematophagous Purpureocillium lilacinum 36-1.</title>
        <authorList>
            <person name="Xie J."/>
            <person name="Li S."/>
            <person name="Mo C."/>
            <person name="Xiao X."/>
            <person name="Peng D."/>
            <person name="Wang G."/>
            <person name="Xiao Y."/>
        </authorList>
    </citation>
    <scope>NUCLEOTIDE SEQUENCE [LARGE SCALE GENOMIC DNA]</scope>
    <source>
        <strain evidence="2 3">36-1</strain>
    </source>
</reference>
<protein>
    <submittedName>
        <fullName evidence="2">Uncharacterized protein</fullName>
    </submittedName>
</protein>
<dbReference type="GO" id="GO:0042720">
    <property type="term" value="C:mitochondrial inner membrane peptidase complex"/>
    <property type="evidence" value="ECO:0007669"/>
    <property type="project" value="InterPro"/>
</dbReference>
<dbReference type="EMBL" id="LCWV01000002">
    <property type="protein sequence ID" value="PWI75952.1"/>
    <property type="molecule type" value="Genomic_DNA"/>
</dbReference>
<dbReference type="AlphaFoldDB" id="A0A2U3EN88"/>
<gene>
    <name evidence="2" type="ORF">PCL_06610</name>
</gene>
<feature type="compositionally biased region" description="Polar residues" evidence="1">
    <location>
        <begin position="427"/>
        <end position="444"/>
    </location>
</feature>
<accession>A0A2U3EN88</accession>
<feature type="region of interest" description="Disordered" evidence="1">
    <location>
        <begin position="177"/>
        <end position="200"/>
    </location>
</feature>
<evidence type="ECO:0000256" key="1">
    <source>
        <dbReference type="SAM" id="MobiDB-lite"/>
    </source>
</evidence>
<feature type="region of interest" description="Disordered" evidence="1">
    <location>
        <begin position="96"/>
        <end position="160"/>
    </location>
</feature>
<dbReference type="Proteomes" id="UP000245956">
    <property type="component" value="Unassembled WGS sequence"/>
</dbReference>
<name>A0A2U3EN88_PURLI</name>